<dbReference type="STRING" id="490188.SAMN04488068_2821"/>
<evidence type="ECO:0000313" key="1">
    <source>
        <dbReference type="EMBL" id="SHH17458.1"/>
    </source>
</evidence>
<evidence type="ECO:0000313" key="2">
    <source>
        <dbReference type="Proteomes" id="UP000199758"/>
    </source>
</evidence>
<dbReference type="AlphaFoldDB" id="A0A1M5QU18"/>
<dbReference type="Proteomes" id="UP000199758">
    <property type="component" value="Unassembled WGS sequence"/>
</dbReference>
<dbReference type="EMBL" id="FQWZ01000006">
    <property type="protein sequence ID" value="SHH17458.1"/>
    <property type="molecule type" value="Genomic_DNA"/>
</dbReference>
<keyword evidence="2" id="KW-1185">Reference proteome</keyword>
<accession>A0A1M5QU18</accession>
<name>A0A1M5QU18_9GAMM</name>
<dbReference type="OrthoDB" id="9777400at2"/>
<organism evidence="1 2">
    <name type="scientific">Hydrocarboniphaga daqingensis</name>
    <dbReference type="NCBI Taxonomy" id="490188"/>
    <lineage>
        <taxon>Bacteria</taxon>
        <taxon>Pseudomonadati</taxon>
        <taxon>Pseudomonadota</taxon>
        <taxon>Gammaproteobacteria</taxon>
        <taxon>Nevskiales</taxon>
        <taxon>Nevskiaceae</taxon>
        <taxon>Hydrocarboniphaga</taxon>
    </lineage>
</organism>
<proteinExistence type="predicted"/>
<dbReference type="RefSeq" id="WP_072898284.1">
    <property type="nucleotide sequence ID" value="NZ_FQWZ01000006.1"/>
</dbReference>
<sequence>MHRSALLALVLASGGVGVALATTMMSYLPADDEVVLELLPLSRDAKVRELHQLRQTLTAQPHDAALAADYARRAIALGRSQSDPRFYGYAAAALAPWFVGDDGASNGATLAPIGDKPADIVWLQATLMQQRHDFDGAMHWLDALLQREEVGPARLTRASLLLVQGRQREAVRDCAALARHDVLAATTCGALAASLDGRAVSALAALDTIMPQLDRAPVEQRLWTLTLAAEIASRLDRTDEATQRFERALAAMRSAGPDRDAYLLAAYADHLLDQGQPQAVAALLHDDMRVDGLLLRVAIAERRLQQAGVATPSLDLHRQQLQARFDAVRLRGDTTHGREEAMFALHVESDATRALSLALANWQLQREPIDARLVLEAANAAGEPAAAAPVRQWLRDHAIEDPLLQRFASPTPGNR</sequence>
<evidence type="ECO:0008006" key="3">
    <source>
        <dbReference type="Google" id="ProtNLM"/>
    </source>
</evidence>
<gene>
    <name evidence="1" type="ORF">SAMN04488068_2821</name>
</gene>
<reference evidence="1 2" key="1">
    <citation type="submission" date="2016-11" db="EMBL/GenBank/DDBJ databases">
        <authorList>
            <person name="Jaros S."/>
            <person name="Januszkiewicz K."/>
            <person name="Wedrychowicz H."/>
        </authorList>
    </citation>
    <scope>NUCLEOTIDE SEQUENCE [LARGE SCALE GENOMIC DNA]</scope>
    <source>
        <strain evidence="1 2">CGMCC 1.7049</strain>
    </source>
</reference>
<protein>
    <recommendedName>
        <fullName evidence="3">Tetratricopeptide repeat-containing protein</fullName>
    </recommendedName>
</protein>